<dbReference type="GO" id="GO:0008662">
    <property type="term" value="F:1-phosphofructokinase activity"/>
    <property type="evidence" value="ECO:0007669"/>
    <property type="project" value="UniProtKB-EC"/>
</dbReference>
<dbReference type="InterPro" id="IPR022463">
    <property type="entry name" value="1-PFruKinase"/>
</dbReference>
<dbReference type="InterPro" id="IPR017583">
    <property type="entry name" value="Tagatose/fructose_Pkinase"/>
</dbReference>
<sequence>MIYTLTLNPAIDLFIKTQTMAPNTVNRTDSYDIQANGKGVNVSCILKRRGVDNVALGVGGGFTLDYIADFLTQQGIRNHFYRDAGFTRINVFTRVVSDNTEYKLVNPGPEISSATLKQLYQQLTTLGAEDWLCVSGSFARGIEPSFLLKLGALSQKRGFQLIIDSAYPEAVKALAYRPLLVKPNDAELMSWFDQSGAADLSTMVALGHRALDAGAQNILVSLGAEGALFMNHEVTLVGNAPKIDVLNTAGAGDTMLGTFLAGLYQKQDLAATLKLAIAAGSDTARRAWITDFTQTDELLTQIEIKQLEDVNNTQI</sequence>
<dbReference type="RefSeq" id="WP_049173002.1">
    <property type="nucleotide sequence ID" value="NZ_CP120687.1"/>
</dbReference>
<evidence type="ECO:0000256" key="5">
    <source>
        <dbReference type="ARBA" id="ARBA00022840"/>
    </source>
</evidence>
<evidence type="ECO:0000256" key="2">
    <source>
        <dbReference type="ARBA" id="ARBA00022679"/>
    </source>
</evidence>
<keyword evidence="2 6" id="KW-0808">Transferase</keyword>
<evidence type="ECO:0000256" key="3">
    <source>
        <dbReference type="ARBA" id="ARBA00022741"/>
    </source>
</evidence>
<keyword evidence="9" id="KW-1185">Reference proteome</keyword>
<proteinExistence type="inferred from homology"/>
<dbReference type="Pfam" id="PF00294">
    <property type="entry name" value="PfkB"/>
    <property type="match status" value="1"/>
</dbReference>
<dbReference type="InterPro" id="IPR011611">
    <property type="entry name" value="PfkB_dom"/>
</dbReference>
<dbReference type="InterPro" id="IPR029056">
    <property type="entry name" value="Ribokinase-like"/>
</dbReference>
<keyword evidence="4" id="KW-0418">Kinase</keyword>
<evidence type="ECO:0000259" key="7">
    <source>
        <dbReference type="Pfam" id="PF00294"/>
    </source>
</evidence>
<evidence type="ECO:0000313" key="8">
    <source>
        <dbReference type="EMBL" id="WFB39979.1"/>
    </source>
</evidence>
<protein>
    <recommendedName>
        <fullName evidence="6">Tagatose-6-phosphate kinase</fullName>
        <ecNumber evidence="6">2.7.1.144</ecNumber>
    </recommendedName>
</protein>
<organism evidence="8 9">
    <name type="scientific">Lacticaseibacillus huelsenbergensis</name>
    <dbReference type="NCBI Taxonomy" id="3035291"/>
    <lineage>
        <taxon>Bacteria</taxon>
        <taxon>Bacillati</taxon>
        <taxon>Bacillota</taxon>
        <taxon>Bacilli</taxon>
        <taxon>Lactobacillales</taxon>
        <taxon>Lactobacillaceae</taxon>
        <taxon>Lacticaseibacillus</taxon>
    </lineage>
</organism>
<comment type="similarity">
    <text evidence="6">Belongs to the carbohydrate kinase PfkB family. LacC subfamily.</text>
</comment>
<comment type="similarity">
    <text evidence="1">Belongs to the carbohydrate kinase pfkB family.</text>
</comment>
<dbReference type="Proteomes" id="UP001220228">
    <property type="component" value="Chromosome"/>
</dbReference>
<dbReference type="PIRSF" id="PIRSF000535">
    <property type="entry name" value="1PFK/6PFK/LacC"/>
    <property type="match status" value="1"/>
</dbReference>
<dbReference type="PANTHER" id="PTHR46566:SF1">
    <property type="entry name" value="1-PHOSPHOFRUCTOKINASE"/>
    <property type="match status" value="1"/>
</dbReference>
<dbReference type="Gene3D" id="3.40.1190.20">
    <property type="match status" value="1"/>
</dbReference>
<dbReference type="EMBL" id="CP120687">
    <property type="protein sequence ID" value="WFB39979.1"/>
    <property type="molecule type" value="Genomic_DNA"/>
</dbReference>
<dbReference type="EC" id="2.7.1.144" evidence="6"/>
<accession>A0ABY8DSJ9</accession>
<reference evidence="8 9" key="1">
    <citation type="submission" date="2023-03" db="EMBL/GenBank/DDBJ databases">
        <authorList>
            <person name="Ruckert-Reed C."/>
        </authorList>
    </citation>
    <scope>NUCLEOTIDE SEQUENCE [LARGE SCALE GENOMIC DNA]</scope>
    <source>
        <strain evidence="8 9">DSM 115425</strain>
    </source>
</reference>
<keyword evidence="3 6" id="KW-0547">Nucleotide-binding</keyword>
<dbReference type="PANTHER" id="PTHR46566">
    <property type="entry name" value="1-PHOSPHOFRUCTOKINASE-RELATED"/>
    <property type="match status" value="1"/>
</dbReference>
<evidence type="ECO:0000256" key="6">
    <source>
        <dbReference type="PIRNR" id="PIRNR000535"/>
    </source>
</evidence>
<comment type="catalytic activity">
    <reaction evidence="6">
        <text>D-tagatofuranose 6-phosphate + ATP = D-tagatofuranose 1,6-bisphosphate + ADP + H(+)</text>
        <dbReference type="Rhea" id="RHEA:12420"/>
        <dbReference type="ChEBI" id="CHEBI:15378"/>
        <dbReference type="ChEBI" id="CHEBI:30616"/>
        <dbReference type="ChEBI" id="CHEBI:58694"/>
        <dbReference type="ChEBI" id="CHEBI:58695"/>
        <dbReference type="ChEBI" id="CHEBI:456216"/>
        <dbReference type="EC" id="2.7.1.144"/>
    </reaction>
</comment>
<evidence type="ECO:0000313" key="9">
    <source>
        <dbReference type="Proteomes" id="UP001220228"/>
    </source>
</evidence>
<keyword evidence="6" id="KW-0423">Lactose metabolism</keyword>
<comment type="pathway">
    <text evidence="6">Carbohydrate metabolism; D-tagatose 6-phosphate degradation; D-glyceraldehyde 3-phosphate and glycerone phosphate from D-tagatose 6-phosphate: step 1/2.</text>
</comment>
<keyword evidence="5 6" id="KW-0067">ATP-binding</keyword>
<name>A0ABY8DSJ9_9LACO</name>
<dbReference type="NCBIfam" id="TIGR03168">
    <property type="entry name" value="1-PFK"/>
    <property type="match status" value="1"/>
</dbReference>
<dbReference type="SUPFAM" id="SSF53613">
    <property type="entry name" value="Ribokinase-like"/>
    <property type="match status" value="1"/>
</dbReference>
<feature type="domain" description="Carbohydrate kinase PfkB" evidence="7">
    <location>
        <begin position="11"/>
        <end position="281"/>
    </location>
</feature>
<evidence type="ECO:0000256" key="4">
    <source>
        <dbReference type="ARBA" id="ARBA00022777"/>
    </source>
</evidence>
<evidence type="ECO:0000256" key="1">
    <source>
        <dbReference type="ARBA" id="ARBA00005380"/>
    </source>
</evidence>
<gene>
    <name evidence="8" type="primary">pfkB</name>
    <name evidence="8" type="ORF">LHUE1_000748</name>
</gene>
<dbReference type="NCBIfam" id="TIGR03828">
    <property type="entry name" value="pfkB"/>
    <property type="match status" value="1"/>
</dbReference>
<dbReference type="CDD" id="cd01164">
    <property type="entry name" value="FruK_PfkB_like"/>
    <property type="match status" value="1"/>
</dbReference>